<feature type="compositionally biased region" description="Low complexity" evidence="1">
    <location>
        <begin position="84"/>
        <end position="101"/>
    </location>
</feature>
<evidence type="ECO:0000313" key="2">
    <source>
        <dbReference type="EMBL" id="MBP2355054.1"/>
    </source>
</evidence>
<accession>A0ABS4UTT3</accession>
<name>A0ABS4UTT3_9ACTN</name>
<proteinExistence type="predicted"/>
<dbReference type="Proteomes" id="UP000755585">
    <property type="component" value="Unassembled WGS sequence"/>
</dbReference>
<dbReference type="RefSeq" id="WP_209697776.1">
    <property type="nucleotide sequence ID" value="NZ_BAAAVU010000015.1"/>
</dbReference>
<organism evidence="2 3">
    <name type="scientific">Kribbella aluminosa</name>
    <dbReference type="NCBI Taxonomy" id="416017"/>
    <lineage>
        <taxon>Bacteria</taxon>
        <taxon>Bacillati</taxon>
        <taxon>Actinomycetota</taxon>
        <taxon>Actinomycetes</taxon>
        <taxon>Propionibacteriales</taxon>
        <taxon>Kribbellaceae</taxon>
        <taxon>Kribbella</taxon>
    </lineage>
</organism>
<protein>
    <submittedName>
        <fullName evidence="2">Uncharacterized protein</fullName>
    </submittedName>
</protein>
<feature type="region of interest" description="Disordered" evidence="1">
    <location>
        <begin position="78"/>
        <end position="107"/>
    </location>
</feature>
<gene>
    <name evidence="2" type="ORF">JOF29_006164</name>
</gene>
<keyword evidence="3" id="KW-1185">Reference proteome</keyword>
<sequence>MLAGGLEPRIGLDQPGEQDGLADNLLPTGALDGSRPSIRSGAAFCRMLAAGPSTPSTSTSASPAVLSSSVWWKYATVKPPEPPTSSTSAAGAAATPGYARTRAGRVR</sequence>
<dbReference type="EMBL" id="JAGINT010000002">
    <property type="protein sequence ID" value="MBP2355054.1"/>
    <property type="molecule type" value="Genomic_DNA"/>
</dbReference>
<reference evidence="2 3" key="1">
    <citation type="submission" date="2021-03" db="EMBL/GenBank/DDBJ databases">
        <title>Sequencing the genomes of 1000 actinobacteria strains.</title>
        <authorList>
            <person name="Klenk H.-P."/>
        </authorList>
    </citation>
    <scope>NUCLEOTIDE SEQUENCE [LARGE SCALE GENOMIC DNA]</scope>
    <source>
        <strain evidence="2 3">DSM 18824</strain>
    </source>
</reference>
<feature type="region of interest" description="Disordered" evidence="1">
    <location>
        <begin position="1"/>
        <end position="28"/>
    </location>
</feature>
<evidence type="ECO:0000256" key="1">
    <source>
        <dbReference type="SAM" id="MobiDB-lite"/>
    </source>
</evidence>
<comment type="caution">
    <text evidence="2">The sequence shown here is derived from an EMBL/GenBank/DDBJ whole genome shotgun (WGS) entry which is preliminary data.</text>
</comment>
<evidence type="ECO:0000313" key="3">
    <source>
        <dbReference type="Proteomes" id="UP000755585"/>
    </source>
</evidence>